<keyword evidence="7 14" id="KW-0249">Electron transport</keyword>
<feature type="topological domain" description="Periplasmic" evidence="14">
    <location>
        <begin position="41"/>
        <end position="58"/>
    </location>
</feature>
<dbReference type="HAMAP" id="MF_00286">
    <property type="entry name" value="DsbB"/>
    <property type="match status" value="1"/>
</dbReference>
<evidence type="ECO:0000256" key="9">
    <source>
        <dbReference type="ARBA" id="ARBA00023002"/>
    </source>
</evidence>
<comment type="subcellular location">
    <subcellularLocation>
        <location evidence="1">Cell inner membrane</location>
        <topology evidence="1">Multi-pass membrane protein</topology>
    </subcellularLocation>
    <subcellularLocation>
        <location evidence="14">Cell membrane</location>
        <topology evidence="14">Multi-pass membrane protein</topology>
    </subcellularLocation>
</comment>
<keyword evidence="5" id="KW-0997">Cell inner membrane</keyword>
<dbReference type="InterPro" id="IPR023380">
    <property type="entry name" value="DsbB-like_sf"/>
</dbReference>
<dbReference type="OrthoDB" id="3711263at2"/>
<evidence type="ECO:0000256" key="13">
    <source>
        <dbReference type="ARBA" id="ARBA00023284"/>
    </source>
</evidence>
<comment type="caution">
    <text evidence="14">Lacks conserved residue(s) required for the propagation of feature annotation.</text>
</comment>
<dbReference type="EMBL" id="CBTJ020000030">
    <property type="protein sequence ID" value="CDI02110.1"/>
    <property type="molecule type" value="Genomic_DNA"/>
</dbReference>
<feature type="topological domain" description="Cytoplasmic" evidence="14">
    <location>
        <begin position="1"/>
        <end position="23"/>
    </location>
</feature>
<feature type="topological domain" description="Cytoplasmic" evidence="14">
    <location>
        <begin position="176"/>
        <end position="178"/>
    </location>
</feature>
<dbReference type="STRING" id="1400863.BN873_240058"/>
<dbReference type="Pfam" id="PF02600">
    <property type="entry name" value="DsbB"/>
    <property type="match status" value="1"/>
</dbReference>
<dbReference type="GO" id="GO:0009055">
    <property type="term" value="F:electron transfer activity"/>
    <property type="evidence" value="ECO:0007669"/>
    <property type="project" value="UniProtKB-UniRule"/>
</dbReference>
<feature type="transmembrane region" description="Helical" evidence="15">
    <location>
        <begin position="156"/>
        <end position="176"/>
    </location>
</feature>
<comment type="similarity">
    <text evidence="2 14">Belongs to the DsbB family.</text>
</comment>
<evidence type="ECO:0000256" key="15">
    <source>
        <dbReference type="SAM" id="Phobius"/>
    </source>
</evidence>
<dbReference type="SUPFAM" id="SSF158442">
    <property type="entry name" value="DsbB-like"/>
    <property type="match status" value="1"/>
</dbReference>
<evidence type="ECO:0000256" key="11">
    <source>
        <dbReference type="ARBA" id="ARBA00023157"/>
    </source>
</evidence>
<keyword evidence="6 14" id="KW-0812">Transmembrane</keyword>
<evidence type="ECO:0000256" key="5">
    <source>
        <dbReference type="ARBA" id="ARBA00022519"/>
    </source>
</evidence>
<dbReference type="PANTHER" id="PTHR36570">
    <property type="entry name" value="DISULFIDE BOND FORMATION PROTEIN B"/>
    <property type="match status" value="1"/>
</dbReference>
<accession>W6M8T5</accession>
<dbReference type="AlphaFoldDB" id="W6M8T5"/>
<gene>
    <name evidence="14 16" type="primary">dsbB</name>
    <name evidence="16" type="ORF">BN873_240058</name>
</gene>
<comment type="caution">
    <text evidence="16">The sequence shown here is derived from an EMBL/GenBank/DDBJ whole genome shotgun (WGS) entry which is preliminary data.</text>
</comment>
<reference evidence="16" key="1">
    <citation type="submission" date="2013-07" db="EMBL/GenBank/DDBJ databases">
        <authorList>
            <person name="McIlroy S."/>
        </authorList>
    </citation>
    <scope>NUCLEOTIDE SEQUENCE [LARGE SCALE GENOMIC DNA]</scope>
    <source>
        <strain evidence="16">Run_A_D11</strain>
    </source>
</reference>
<dbReference type="Proteomes" id="UP000035760">
    <property type="component" value="Unassembled WGS sequence"/>
</dbReference>
<evidence type="ECO:0000256" key="10">
    <source>
        <dbReference type="ARBA" id="ARBA00023136"/>
    </source>
</evidence>
<evidence type="ECO:0000256" key="6">
    <source>
        <dbReference type="ARBA" id="ARBA00022692"/>
    </source>
</evidence>
<evidence type="ECO:0000256" key="8">
    <source>
        <dbReference type="ARBA" id="ARBA00022989"/>
    </source>
</evidence>
<dbReference type="InterPro" id="IPR022920">
    <property type="entry name" value="Disulphide_bond_form_DsbB"/>
</dbReference>
<dbReference type="InterPro" id="IPR050183">
    <property type="entry name" value="DsbB"/>
</dbReference>
<keyword evidence="10 14" id="KW-0472">Membrane</keyword>
<evidence type="ECO:0000256" key="2">
    <source>
        <dbReference type="ARBA" id="ARBA00008823"/>
    </source>
</evidence>
<evidence type="ECO:0000313" key="17">
    <source>
        <dbReference type="Proteomes" id="UP000035760"/>
    </source>
</evidence>
<proteinExistence type="inferred from homology"/>
<keyword evidence="4 14" id="KW-1003">Cell membrane</keyword>
<organism evidence="16 17">
    <name type="scientific">Candidatus Competibacter denitrificans Run_A_D11</name>
    <dbReference type="NCBI Taxonomy" id="1400863"/>
    <lineage>
        <taxon>Bacteria</taxon>
        <taxon>Pseudomonadati</taxon>
        <taxon>Pseudomonadota</taxon>
        <taxon>Gammaproteobacteria</taxon>
        <taxon>Candidatus Competibacteraceae</taxon>
        <taxon>Candidatus Competibacter</taxon>
    </lineage>
</organism>
<evidence type="ECO:0000313" key="16">
    <source>
        <dbReference type="EMBL" id="CDI02110.1"/>
    </source>
</evidence>
<evidence type="ECO:0000256" key="12">
    <source>
        <dbReference type="ARBA" id="ARBA00023186"/>
    </source>
</evidence>
<dbReference type="RefSeq" id="WP_082161130.1">
    <property type="nucleotide sequence ID" value="NZ_CBTJ020000030.1"/>
</dbReference>
<reference evidence="16" key="2">
    <citation type="submission" date="2014-03" db="EMBL/GenBank/DDBJ databases">
        <title>Candidatus Competibacter-lineage genomes retrieved from metagenomes reveal functional metabolic diversity.</title>
        <authorList>
            <person name="McIlroy S.J."/>
            <person name="Albertsen M."/>
            <person name="Andresen E.K."/>
            <person name="Saunders A.M."/>
            <person name="Kristiansen R."/>
            <person name="Stokholm-Bjerregaard M."/>
            <person name="Nielsen K.L."/>
            <person name="Nielsen P.H."/>
        </authorList>
    </citation>
    <scope>NUCLEOTIDE SEQUENCE</scope>
    <source>
        <strain evidence="16">Run_A_D11</strain>
    </source>
</reference>
<name>W6M8T5_9GAMM</name>
<evidence type="ECO:0000256" key="1">
    <source>
        <dbReference type="ARBA" id="ARBA00004429"/>
    </source>
</evidence>
<evidence type="ECO:0000256" key="14">
    <source>
        <dbReference type="HAMAP-Rule" id="MF_00286"/>
    </source>
</evidence>
<keyword evidence="9 14" id="KW-0560">Oxidoreductase</keyword>
<dbReference type="PANTHER" id="PTHR36570:SF3">
    <property type="entry name" value="DISULFIDE BOND FORMATION PROTEIN B"/>
    <property type="match status" value="1"/>
</dbReference>
<keyword evidence="12 14" id="KW-0143">Chaperone</keyword>
<evidence type="ECO:0000256" key="4">
    <source>
        <dbReference type="ARBA" id="ARBA00022475"/>
    </source>
</evidence>
<dbReference type="GO" id="GO:0015035">
    <property type="term" value="F:protein-disulfide reductase activity"/>
    <property type="evidence" value="ECO:0007669"/>
    <property type="project" value="UniProtKB-UniRule"/>
</dbReference>
<evidence type="ECO:0000256" key="7">
    <source>
        <dbReference type="ARBA" id="ARBA00022982"/>
    </source>
</evidence>
<keyword evidence="3 14" id="KW-0813">Transport</keyword>
<comment type="function">
    <text evidence="14">Required for disulfide bond formation in some periplasmic proteins. Acts by oxidizing the DsbA protein.</text>
</comment>
<feature type="topological domain" description="Cytoplasmic" evidence="14">
    <location>
        <begin position="76"/>
        <end position="81"/>
    </location>
</feature>
<dbReference type="GO" id="GO:0005886">
    <property type="term" value="C:plasma membrane"/>
    <property type="evidence" value="ECO:0007669"/>
    <property type="project" value="UniProtKB-SubCell"/>
</dbReference>
<dbReference type="InterPro" id="IPR003752">
    <property type="entry name" value="DiS_bond_form_DsbB/BdbC"/>
</dbReference>
<keyword evidence="8 14" id="KW-1133">Transmembrane helix</keyword>
<keyword evidence="13 14" id="KW-0676">Redox-active center</keyword>
<feature type="transmembrane region" description="Helical" evidence="15">
    <location>
        <begin position="85"/>
        <end position="104"/>
    </location>
</feature>
<protein>
    <recommendedName>
        <fullName evidence="14">Disulfide bond formation protein B</fullName>
    </recommendedName>
    <alternativeName>
        <fullName evidence="14">Disulfide oxidoreductase</fullName>
    </alternativeName>
</protein>
<evidence type="ECO:0000256" key="3">
    <source>
        <dbReference type="ARBA" id="ARBA00022448"/>
    </source>
</evidence>
<dbReference type="NCBIfam" id="NF003354">
    <property type="entry name" value="PRK04388.1"/>
    <property type="match status" value="1"/>
</dbReference>
<keyword evidence="11 14" id="KW-1015">Disulfide bond</keyword>
<keyword evidence="17" id="KW-1185">Reference proteome</keyword>
<feature type="transmembrane region" description="Helical" evidence="15">
    <location>
        <begin position="25"/>
        <end position="42"/>
    </location>
</feature>
<dbReference type="GO" id="GO:0006457">
    <property type="term" value="P:protein folding"/>
    <property type="evidence" value="ECO:0007669"/>
    <property type="project" value="InterPro"/>
</dbReference>
<dbReference type="Gene3D" id="1.20.1550.10">
    <property type="entry name" value="DsbB-like"/>
    <property type="match status" value="1"/>
</dbReference>
<sequence>MSDADLKVIASSTGFRDWSRRSTNGLGFMVCALGLGYAYFVQVGQGVEPCPLCIFQRLALLAVGLLFLLAALHNPQDWGAKVYGVLINLAATVGLLIAGRHVWIQNLPPEEAPRCGPGLDYMLQNFPLGEALREVLTGSGECAKVDWTLLGLSMPVWNILLFFSLGAFGLIANWRLRR</sequence>
<feature type="transmembrane region" description="Helical" evidence="15">
    <location>
        <begin position="54"/>
        <end position="73"/>
    </location>
</feature>
<feature type="disulfide bond" description="Redox-active" evidence="14">
    <location>
        <begin position="50"/>
        <end position="53"/>
    </location>
</feature>